<reference evidence="6 7" key="1">
    <citation type="journal article" date="2023" name="IMA Fungus">
        <title>Comparative genomic study of the Penicillium genus elucidates a diverse pangenome and 15 lateral gene transfer events.</title>
        <authorList>
            <person name="Petersen C."/>
            <person name="Sorensen T."/>
            <person name="Nielsen M.R."/>
            <person name="Sondergaard T.E."/>
            <person name="Sorensen J.L."/>
            <person name="Fitzpatrick D.A."/>
            <person name="Frisvad J.C."/>
            <person name="Nielsen K.L."/>
        </authorList>
    </citation>
    <scope>NUCLEOTIDE SEQUENCE [LARGE SCALE GENOMIC DNA]</scope>
    <source>
        <strain evidence="6 7">IBT 29057</strain>
    </source>
</reference>
<dbReference type="Pfam" id="PF07690">
    <property type="entry name" value="MFS_1"/>
    <property type="match status" value="1"/>
</dbReference>
<feature type="transmembrane region" description="Helical" evidence="5">
    <location>
        <begin position="460"/>
        <end position="483"/>
    </location>
</feature>
<evidence type="ECO:0000256" key="3">
    <source>
        <dbReference type="ARBA" id="ARBA00022989"/>
    </source>
</evidence>
<dbReference type="PANTHER" id="PTHR23502:SF50">
    <property type="entry name" value="TRANSPORTER, PUTATIVE (AFU_ORTHOLOGUE AFUA_5G00430)-RELATED"/>
    <property type="match status" value="1"/>
</dbReference>
<dbReference type="Proteomes" id="UP001216150">
    <property type="component" value="Unassembled WGS sequence"/>
</dbReference>
<proteinExistence type="predicted"/>
<sequence length="541" mass="59644">MVNTNDHDHDEAFWAPGTVFLEDVHRTRDQLVLFPTPTADPNDPLNWSTARKALNFTLVSFFVLWTFVQLDIGFTAWGPMESELGFSVDILNAGAAVNYGGLAIGCFFFIPLVHKYGRRPIYIFSSALQLASCIWQAQTYTVGNFIGANLISGLGGAISEIVVQITVADMFFVHQHATMNGWFVIFQSAGAFLGPVASGYIVESQGWRWMWWWCVIFFGITLVCVIFLFEESKFVPVLDGQNVISAPQDSKTATTEDGKESNAVNDMKRAVSDPGTAQVTTNSEIKPKTYWQRMALITKTDESLWPHFYNPIVTLFTYPAVTYAAITYGSTLAWFAIMTSLQASYMLLPPYNFDAIGVGLMNVAPFVGAVLGFPCGGYLSDKSILWLSKKNGGIYEPEMRLWLALPVAILGPASILMFGLGLAYGVHWALLAVGFGVYGFTLAAISGISLSYLMDCYQDVIGDALVGVIFMRNIISVIVLFVLTPWADGMGLQNLHVICAVVAFLVYLIPVPLLIWGKQARLRTSPSYKRLAATHVSHRIV</sequence>
<dbReference type="InterPro" id="IPR011701">
    <property type="entry name" value="MFS"/>
</dbReference>
<feature type="transmembrane region" description="Helical" evidence="5">
    <location>
        <begin position="315"/>
        <end position="337"/>
    </location>
</feature>
<gene>
    <name evidence="6" type="ORF">N7450_008169</name>
</gene>
<keyword evidence="2 5" id="KW-0812">Transmembrane</keyword>
<feature type="transmembrane region" description="Helical" evidence="5">
    <location>
        <begin position="495"/>
        <end position="516"/>
    </location>
</feature>
<keyword evidence="4 5" id="KW-0472">Membrane</keyword>
<organism evidence="6 7">
    <name type="scientific">Penicillium hetheringtonii</name>
    <dbReference type="NCBI Taxonomy" id="911720"/>
    <lineage>
        <taxon>Eukaryota</taxon>
        <taxon>Fungi</taxon>
        <taxon>Dikarya</taxon>
        <taxon>Ascomycota</taxon>
        <taxon>Pezizomycotina</taxon>
        <taxon>Eurotiomycetes</taxon>
        <taxon>Eurotiomycetidae</taxon>
        <taxon>Eurotiales</taxon>
        <taxon>Aspergillaceae</taxon>
        <taxon>Penicillium</taxon>
    </lineage>
</organism>
<dbReference type="Gene3D" id="1.20.1250.20">
    <property type="entry name" value="MFS general substrate transporter like domains"/>
    <property type="match status" value="1"/>
</dbReference>
<keyword evidence="3 5" id="KW-1133">Transmembrane helix</keyword>
<evidence type="ECO:0000313" key="6">
    <source>
        <dbReference type="EMBL" id="KAJ5579302.1"/>
    </source>
</evidence>
<keyword evidence="7" id="KW-1185">Reference proteome</keyword>
<feature type="transmembrane region" description="Helical" evidence="5">
    <location>
        <begin position="401"/>
        <end position="422"/>
    </location>
</feature>
<evidence type="ECO:0000256" key="4">
    <source>
        <dbReference type="ARBA" id="ARBA00023136"/>
    </source>
</evidence>
<feature type="transmembrane region" description="Helical" evidence="5">
    <location>
        <begin position="428"/>
        <end position="453"/>
    </location>
</feature>
<dbReference type="InterPro" id="IPR036259">
    <property type="entry name" value="MFS_trans_sf"/>
</dbReference>
<name>A0AAD6DFU9_9EURO</name>
<dbReference type="AlphaFoldDB" id="A0AAD6DFU9"/>
<feature type="transmembrane region" description="Helical" evidence="5">
    <location>
        <begin position="53"/>
        <end position="70"/>
    </location>
</feature>
<feature type="transmembrane region" description="Helical" evidence="5">
    <location>
        <begin position="179"/>
        <end position="197"/>
    </location>
</feature>
<evidence type="ECO:0000313" key="7">
    <source>
        <dbReference type="Proteomes" id="UP001216150"/>
    </source>
</evidence>
<comment type="caution">
    <text evidence="6">The sequence shown here is derived from an EMBL/GenBank/DDBJ whole genome shotgun (WGS) entry which is preliminary data.</text>
</comment>
<evidence type="ECO:0000256" key="5">
    <source>
        <dbReference type="SAM" id="Phobius"/>
    </source>
</evidence>
<dbReference type="GO" id="GO:0005886">
    <property type="term" value="C:plasma membrane"/>
    <property type="evidence" value="ECO:0007669"/>
    <property type="project" value="TreeGrafter"/>
</dbReference>
<dbReference type="SUPFAM" id="SSF103473">
    <property type="entry name" value="MFS general substrate transporter"/>
    <property type="match status" value="1"/>
</dbReference>
<protein>
    <recommendedName>
        <fullName evidence="8">Major facilitator superfamily (MFS) profile domain-containing protein</fullName>
    </recommendedName>
</protein>
<feature type="transmembrane region" description="Helical" evidence="5">
    <location>
        <begin position="90"/>
        <end position="113"/>
    </location>
</feature>
<comment type="subcellular location">
    <subcellularLocation>
        <location evidence="1">Membrane</location>
        <topology evidence="1">Multi-pass membrane protein</topology>
    </subcellularLocation>
</comment>
<evidence type="ECO:0000256" key="2">
    <source>
        <dbReference type="ARBA" id="ARBA00022692"/>
    </source>
</evidence>
<evidence type="ECO:0000256" key="1">
    <source>
        <dbReference type="ARBA" id="ARBA00004141"/>
    </source>
</evidence>
<accession>A0AAD6DFU9</accession>
<feature type="transmembrane region" description="Helical" evidence="5">
    <location>
        <begin position="357"/>
        <end position="380"/>
    </location>
</feature>
<dbReference type="PANTHER" id="PTHR23502">
    <property type="entry name" value="MAJOR FACILITATOR SUPERFAMILY"/>
    <property type="match status" value="1"/>
</dbReference>
<dbReference type="GO" id="GO:0022857">
    <property type="term" value="F:transmembrane transporter activity"/>
    <property type="evidence" value="ECO:0007669"/>
    <property type="project" value="InterPro"/>
</dbReference>
<feature type="transmembrane region" description="Helical" evidence="5">
    <location>
        <begin position="150"/>
        <end position="172"/>
    </location>
</feature>
<feature type="transmembrane region" description="Helical" evidence="5">
    <location>
        <begin position="209"/>
        <end position="229"/>
    </location>
</feature>
<dbReference type="EMBL" id="JAQJAC010000007">
    <property type="protein sequence ID" value="KAJ5579302.1"/>
    <property type="molecule type" value="Genomic_DNA"/>
</dbReference>
<evidence type="ECO:0008006" key="8">
    <source>
        <dbReference type="Google" id="ProtNLM"/>
    </source>
</evidence>